<reference evidence="1" key="1">
    <citation type="submission" date="2022-01" db="EMBL/GenBank/DDBJ databases">
        <title>Pseudomonas sp. nov. isolated from Antarctic regolith.</title>
        <authorList>
            <person name="Novakova D."/>
            <person name="Sedlar K."/>
        </authorList>
    </citation>
    <scope>NUCLEOTIDE SEQUENCE</scope>
    <source>
        <strain evidence="1">P2647</strain>
    </source>
</reference>
<dbReference type="EMBL" id="JAKJXH010000014">
    <property type="protein sequence ID" value="MCF7543502.1"/>
    <property type="molecule type" value="Genomic_DNA"/>
</dbReference>
<comment type="caution">
    <text evidence="1">The sequence shown here is derived from an EMBL/GenBank/DDBJ whole genome shotgun (WGS) entry which is preliminary data.</text>
</comment>
<evidence type="ECO:0000313" key="1">
    <source>
        <dbReference type="EMBL" id="MCF7543502.1"/>
    </source>
</evidence>
<evidence type="ECO:0000313" key="2">
    <source>
        <dbReference type="Proteomes" id="UP001162905"/>
    </source>
</evidence>
<dbReference type="InterPro" id="IPR031325">
    <property type="entry name" value="RHS_repeat"/>
</dbReference>
<dbReference type="NCBIfam" id="TIGR01643">
    <property type="entry name" value="YD_repeat_2x"/>
    <property type="match status" value="1"/>
</dbReference>
<organism evidence="1 2">
    <name type="scientific">Pseudomonas petrae</name>
    <dbReference type="NCBI Taxonomy" id="2912190"/>
    <lineage>
        <taxon>Bacteria</taxon>
        <taxon>Pseudomonadati</taxon>
        <taxon>Pseudomonadota</taxon>
        <taxon>Gammaproteobacteria</taxon>
        <taxon>Pseudomonadales</taxon>
        <taxon>Pseudomonadaceae</taxon>
        <taxon>Pseudomonas</taxon>
    </lineage>
</organism>
<name>A0ABS9I6V1_9PSED</name>
<dbReference type="InterPro" id="IPR006530">
    <property type="entry name" value="YD"/>
</dbReference>
<keyword evidence="2" id="KW-1185">Reference proteome</keyword>
<proteinExistence type="predicted"/>
<sequence length="523" mass="58064">MTTLQRTLFYSIDLRILFKKNTSLKLIALKKLSAISALVLIFVFCGEARGEVYVWGYSNYPFPTALEGCKFSVYYSQGNDSQIIDNSIRVHSIYYNANPVRVTCDWNYEYIGNSGIKYTVENIEGVGMFRIGDSCASGLEYNYTTGTCGHDNALGKPEALACAGNPISVASGNKYQAELEYLDKDFVLERFYNSYDGAWRTSFTDRIINSPTSGRLMLQRSDGTVSFYFSVNGVLTRDGRALGELSTLASGWRYLSESGEELYFNAEGWLYQYIDPSKRIYNVSLTYRALTVSYLSSTLTISIDALGQPLSVQAPGGSISYTYDDGVLQSLYKTIGGKALSRQFLHEKSRNRKLLTGIIDERGVRFATWTYDDQDRAISSQHAGGVGLTQVAYNADGSSTVTNELGKQTVYRFQQVAGVNYVASIEGEPSANCPASNSSYTYNDRGQVLTKTDAKGLVTAYAYNDRGLEISRTEASGTPLARTVTTEWDPDRFLPVRVVEPARTTVYGYDARGRELSRQVISH</sequence>
<accession>A0ABS9I6V1</accession>
<gene>
    <name evidence="1" type="ORF">L4G47_14895</name>
</gene>
<protein>
    <submittedName>
        <fullName evidence="1">RHS repeat protein</fullName>
    </submittedName>
</protein>
<dbReference type="RefSeq" id="WP_237252988.1">
    <property type="nucleotide sequence ID" value="NZ_JAKJXG010000003.1"/>
</dbReference>
<dbReference type="Pfam" id="PF05593">
    <property type="entry name" value="RHS_repeat"/>
    <property type="match status" value="1"/>
</dbReference>
<dbReference type="Proteomes" id="UP001162905">
    <property type="component" value="Unassembled WGS sequence"/>
</dbReference>
<dbReference type="Gene3D" id="2.180.10.10">
    <property type="entry name" value="RHS repeat-associated core"/>
    <property type="match status" value="1"/>
</dbReference>